<dbReference type="PROSITE" id="PS50112">
    <property type="entry name" value="PAS"/>
    <property type="match status" value="4"/>
</dbReference>
<proteinExistence type="predicted"/>
<evidence type="ECO:0000259" key="2">
    <source>
        <dbReference type="PROSITE" id="PS50112"/>
    </source>
</evidence>
<name>Q55576_SYNY3</name>
<dbReference type="PaxDb" id="1148-1001455"/>
<dbReference type="InterPro" id="IPR000160">
    <property type="entry name" value="GGDEF_dom"/>
</dbReference>
<dbReference type="EMBL" id="BA000022">
    <property type="protein sequence ID" value="BAA10080.1"/>
    <property type="molecule type" value="Genomic_DNA"/>
</dbReference>
<dbReference type="GO" id="GO:0005886">
    <property type="term" value="C:plasma membrane"/>
    <property type="evidence" value="ECO:0000318"/>
    <property type="project" value="GO_Central"/>
</dbReference>
<dbReference type="Pfam" id="PF08447">
    <property type="entry name" value="PAS_3"/>
    <property type="match status" value="1"/>
</dbReference>
<feature type="domain" description="PAS" evidence="2">
    <location>
        <begin position="294"/>
        <end position="370"/>
    </location>
</feature>
<accession>Q55576</accession>
<dbReference type="SMART" id="SM00052">
    <property type="entry name" value="EAL"/>
    <property type="match status" value="1"/>
</dbReference>
<reference evidence="6 7" key="1">
    <citation type="journal article" date="1995" name="DNA Res.">
        <title>Sequence analysis of the genome of the unicellular cyanobacterium Synechocystis sp. strain PCC6803. I. Sequence features in the 1 Mb region from map positions 64% to 92% of the genome.</title>
        <authorList>
            <person name="Kaneko T."/>
            <person name="Tanaka A."/>
            <person name="Sato S."/>
            <person name="Kotani H."/>
            <person name="Sazuka T."/>
            <person name="Miyajima N."/>
            <person name="Sugiura M."/>
            <person name="Tabata S."/>
        </authorList>
    </citation>
    <scope>NUCLEOTIDE SEQUENCE [LARGE SCALE GENOMIC DNA]</scope>
    <source>
        <strain evidence="7">ATCC 27184 / PCC 6803 / Kazusa</strain>
    </source>
</reference>
<dbReference type="FunFam" id="3.20.20.450:FF:000001">
    <property type="entry name" value="Cyclic di-GMP phosphodiesterase yahA"/>
    <property type="match status" value="1"/>
</dbReference>
<evidence type="ECO:0000259" key="5">
    <source>
        <dbReference type="PROSITE" id="PS50887"/>
    </source>
</evidence>
<dbReference type="SMART" id="SM00065">
    <property type="entry name" value="GAF"/>
    <property type="match status" value="1"/>
</dbReference>
<dbReference type="Pfam" id="PF13426">
    <property type="entry name" value="PAS_9"/>
    <property type="match status" value="3"/>
</dbReference>
<feature type="domain" description="PAC" evidence="3">
    <location>
        <begin position="481"/>
        <end position="531"/>
    </location>
</feature>
<dbReference type="Gene3D" id="3.30.450.20">
    <property type="entry name" value="PAS domain"/>
    <property type="match status" value="5"/>
</dbReference>
<dbReference type="CDD" id="cd01948">
    <property type="entry name" value="EAL"/>
    <property type="match status" value="1"/>
</dbReference>
<dbReference type="NCBIfam" id="TIGR00254">
    <property type="entry name" value="GGDEF"/>
    <property type="match status" value="1"/>
</dbReference>
<dbReference type="PROSITE" id="PS50113">
    <property type="entry name" value="PAC"/>
    <property type="match status" value="4"/>
</dbReference>
<dbReference type="InterPro" id="IPR035965">
    <property type="entry name" value="PAS-like_dom_sf"/>
</dbReference>
<dbReference type="InterPro" id="IPR035919">
    <property type="entry name" value="EAL_sf"/>
</dbReference>
<feature type="region of interest" description="Disordered" evidence="1">
    <location>
        <begin position="104"/>
        <end position="124"/>
    </location>
</feature>
<dbReference type="InterPro" id="IPR001610">
    <property type="entry name" value="PAC"/>
</dbReference>
<feature type="domain" description="PAC" evidence="3">
    <location>
        <begin position="613"/>
        <end position="665"/>
    </location>
</feature>
<dbReference type="eggNOG" id="COG5001">
    <property type="taxonomic scope" value="Bacteria"/>
</dbReference>
<evidence type="ECO:0000313" key="6">
    <source>
        <dbReference type="EMBL" id="BAA10080.1"/>
    </source>
</evidence>
<gene>
    <name evidence="6" type="ordered locus">slr0359</name>
</gene>
<dbReference type="eggNOG" id="COG3829">
    <property type="taxonomic scope" value="Bacteria"/>
</dbReference>
<dbReference type="InterPro" id="IPR000014">
    <property type="entry name" value="PAS"/>
</dbReference>
<dbReference type="InterPro" id="IPR001633">
    <property type="entry name" value="EAL_dom"/>
</dbReference>
<dbReference type="KEGG" id="syn:slr0359"/>
<dbReference type="EnsemblBacteria" id="BAA10080">
    <property type="protein sequence ID" value="BAA10080"/>
    <property type="gene ID" value="BAA10080"/>
</dbReference>
<dbReference type="Gene3D" id="3.30.450.40">
    <property type="match status" value="1"/>
</dbReference>
<dbReference type="PANTHER" id="PTHR44757">
    <property type="entry name" value="DIGUANYLATE CYCLASE DGCP"/>
    <property type="match status" value="1"/>
</dbReference>
<evidence type="ECO:0000313" key="7">
    <source>
        <dbReference type="Proteomes" id="UP000001425"/>
    </source>
</evidence>
<dbReference type="SUPFAM" id="SSF55785">
    <property type="entry name" value="PYP-like sensor domain (PAS domain)"/>
    <property type="match status" value="4"/>
</dbReference>
<dbReference type="Pfam" id="PF00990">
    <property type="entry name" value="GGDEF"/>
    <property type="match status" value="1"/>
</dbReference>
<feature type="domain" description="PAC" evidence="3">
    <location>
        <begin position="741"/>
        <end position="793"/>
    </location>
</feature>
<dbReference type="Gene3D" id="3.20.20.450">
    <property type="entry name" value="EAL domain"/>
    <property type="match status" value="1"/>
</dbReference>
<organism evidence="6 7">
    <name type="scientific">Synechocystis sp. (strain ATCC 27184 / PCC 6803 / Kazusa)</name>
    <dbReference type="NCBI Taxonomy" id="1111708"/>
    <lineage>
        <taxon>Bacteria</taxon>
        <taxon>Bacillati</taxon>
        <taxon>Cyanobacteriota</taxon>
        <taxon>Cyanophyceae</taxon>
        <taxon>Synechococcales</taxon>
        <taxon>Merismopediaceae</taxon>
        <taxon>Synechocystis</taxon>
    </lineage>
</organism>
<dbReference type="GO" id="GO:0071111">
    <property type="term" value="F:cyclic-guanylate-specific phosphodiesterase activity"/>
    <property type="evidence" value="ECO:0000318"/>
    <property type="project" value="GO_Central"/>
</dbReference>
<dbReference type="SUPFAM" id="SSF55781">
    <property type="entry name" value="GAF domain-like"/>
    <property type="match status" value="1"/>
</dbReference>
<dbReference type="PIR" id="S76102">
    <property type="entry name" value="S76102"/>
</dbReference>
<feature type="domain" description="PAS" evidence="2">
    <location>
        <begin position="532"/>
        <end position="601"/>
    </location>
</feature>
<dbReference type="InterPro" id="IPR013655">
    <property type="entry name" value="PAS_fold_3"/>
</dbReference>
<dbReference type="PANTHER" id="PTHR44757:SF2">
    <property type="entry name" value="BIOFILM ARCHITECTURE MAINTENANCE PROTEIN MBAA"/>
    <property type="match status" value="1"/>
</dbReference>
<protein>
    <submittedName>
        <fullName evidence="6">Slr0359 protein</fullName>
    </submittedName>
</protein>
<dbReference type="InterPro" id="IPR000700">
    <property type="entry name" value="PAS-assoc_C"/>
</dbReference>
<dbReference type="CDD" id="cd00130">
    <property type="entry name" value="PAS"/>
    <property type="match status" value="4"/>
</dbReference>
<evidence type="ECO:0000256" key="1">
    <source>
        <dbReference type="SAM" id="MobiDB-lite"/>
    </source>
</evidence>
<feature type="domain" description="PAS" evidence="2">
    <location>
        <begin position="426"/>
        <end position="471"/>
    </location>
</feature>
<dbReference type="InterPro" id="IPR029787">
    <property type="entry name" value="Nucleotide_cyclase"/>
</dbReference>
<feature type="domain" description="GGDEF" evidence="5">
    <location>
        <begin position="826"/>
        <end position="959"/>
    </location>
</feature>
<dbReference type="SUPFAM" id="SSF55073">
    <property type="entry name" value="Nucleotide cyclase"/>
    <property type="match status" value="1"/>
</dbReference>
<dbReference type="IntAct" id="Q55576">
    <property type="interactions" value="6"/>
</dbReference>
<dbReference type="Gene3D" id="3.30.70.270">
    <property type="match status" value="1"/>
</dbReference>
<dbReference type="SMART" id="SM00267">
    <property type="entry name" value="GGDEF"/>
    <property type="match status" value="1"/>
</dbReference>
<dbReference type="InterPro" id="IPR052155">
    <property type="entry name" value="Biofilm_reg_signaling"/>
</dbReference>
<feature type="domain" description="PAS" evidence="2">
    <location>
        <begin position="666"/>
        <end position="739"/>
    </location>
</feature>
<keyword evidence="7" id="KW-1185">Reference proteome</keyword>
<feature type="domain" description="EAL" evidence="4">
    <location>
        <begin position="968"/>
        <end position="1224"/>
    </location>
</feature>
<reference evidence="6 7" key="2">
    <citation type="journal article" date="1996" name="DNA Res.">
        <title>Sequence analysis of the genome of the unicellular cyanobacterium Synechocystis sp. strain PCC6803. II. Sequence determination of the entire genome and assignment of potential protein-coding regions.</title>
        <authorList>
            <person name="Kaneko T."/>
            <person name="Sato S."/>
            <person name="Kotani H."/>
            <person name="Tanaka A."/>
            <person name="Asamizu E."/>
            <person name="Nakamura Y."/>
            <person name="Miyajima N."/>
            <person name="Hirosawa M."/>
            <person name="Sugiura M."/>
            <person name="Sasamoto S."/>
            <person name="Kimura T."/>
            <person name="Hosouchi T."/>
            <person name="Matsuno A."/>
            <person name="Muraki A."/>
            <person name="Nakazaki N."/>
            <person name="Naruo K."/>
            <person name="Okumura S."/>
            <person name="Shimpo S."/>
            <person name="Takeuchi C."/>
            <person name="Wada T."/>
            <person name="Watanabe A."/>
            <person name="Yamada M."/>
            <person name="Yasuda M."/>
            <person name="Tabata S."/>
        </authorList>
    </citation>
    <scope>NUCLEOTIDE SEQUENCE [LARGE SCALE GENOMIC DNA]</scope>
    <source>
        <strain evidence="7">ATCC 27184 / PCC 6803 / Kazusa</strain>
    </source>
</reference>
<dbReference type="InterPro" id="IPR043128">
    <property type="entry name" value="Rev_trsase/Diguanyl_cyclase"/>
</dbReference>
<dbReference type="SUPFAM" id="SSF141868">
    <property type="entry name" value="EAL domain-like"/>
    <property type="match status" value="1"/>
</dbReference>
<evidence type="ECO:0000259" key="3">
    <source>
        <dbReference type="PROSITE" id="PS50113"/>
    </source>
</evidence>
<dbReference type="Pfam" id="PF00563">
    <property type="entry name" value="EAL"/>
    <property type="match status" value="1"/>
</dbReference>
<dbReference type="eggNOG" id="COG2202">
    <property type="taxonomic scope" value="Bacteria"/>
</dbReference>
<dbReference type="PROSITE" id="PS50887">
    <property type="entry name" value="GGDEF"/>
    <property type="match status" value="1"/>
</dbReference>
<dbReference type="STRING" id="1148.gene:10499572"/>
<dbReference type="CDD" id="cd01949">
    <property type="entry name" value="GGDEF"/>
    <property type="match status" value="1"/>
</dbReference>
<dbReference type="Pfam" id="PF01590">
    <property type="entry name" value="GAF"/>
    <property type="match status" value="1"/>
</dbReference>
<dbReference type="PhylomeDB" id="Q55576"/>
<dbReference type="eggNOG" id="COG2203">
    <property type="taxonomic scope" value="Bacteria"/>
</dbReference>
<dbReference type="NCBIfam" id="TIGR00229">
    <property type="entry name" value="sensory_box"/>
    <property type="match status" value="3"/>
</dbReference>
<dbReference type="SMR" id="Q55576"/>
<dbReference type="SMART" id="SM00086">
    <property type="entry name" value="PAC"/>
    <property type="match status" value="4"/>
</dbReference>
<dbReference type="InterPro" id="IPR003018">
    <property type="entry name" value="GAF"/>
</dbReference>
<sequence>MDKGGKTYNLAMIPGDVVTPGTPFFAQMPWMNIWSRFKFPPMPWWVAKQRSLGGLSLTPSLWELERDNQERKPTATNLEHRQQREIDQLKRQLLEAEQAKEKLARELAQHQNSPSQPPPPVSGLQTALARLGQWGILSRDLYGFFDQATELIRTALGVDYCGLWELLPNRSALVLCAGDGWDKALVGNYTIDATNRSYAGYTIQHNGDRRMEDYEPIVELDLRISTKFRASPLLHNLGIVSGINLMVAGPRTAFGVLGVYSLTARKFTEEEIEFLKVASHILAAAIDRQEYEERLLLLQQAIDASSNGILITDALGSDNAVVYANQGFETITGFNREEVIGQNCRFLLNEDRQGEQNKQLEKLRTAIAHGQECEVVLKNYRKDGASFWNHLYLSPIYNQQNFLVNFIGIQTDVTQQKLAEQQLRASEEFFSSMIVTITDGLLIVDQEGIIQFVNPAAREMFKRQEGELLQQPFGIPFVADQATEITLTPLDGSMVVAEMRVSPIHWQKGKAFLVSLRDITEQHQARLALAESEKKYRYIVELTSEGIWILDQDQQTTFANQQLADMLGYSVQEILEKNITAFVLVIHHLPESQNSHQKTLQSFPRCVLPNHGQVYDVQFQRRDGSVLWGLVSRSAWYDQWGNYRGELAMLTDITKRKSAEQALSASEQRLEGILGSIQDVVWSADAVSFATLYLNPTTAMVYGQSLEVCYQSQNFWFEQVHPGDRLLLEYHLQLLMEKDQTELEYRIVQPGGKERWLFRRSQLVRDGEHQPLRIDSIDSDITERKLAAEKLHYNANHDSLTNLPNRSMFLDRLGHALQRNLRRRDLRFAVLFLDLDGFKIINDSLGHSCGDLLLQGIAHRLRQCLRPEDTLARLGGDEFTMLIENITCPEDVIAVAQRIHQELQKPFNLNGQEIFTNTSIGIALNHPHYGHPQDVLRDADTAMYRAKAAGKGRYAIFNQTMHHHAVQRLQRENDLRRAIDRQELQLHYQPIVCLKTGQLQGVEALVRWQHPEEGLILPEEFVAIAEETGLIVPMGDWILWEASRQILELKQSFPQLSHLQVSINVSSRQLRDQRLLKTVDEILSSTNLAPQDLKLEITESLLIDNLNLAADVLKSLRQRNIQISLDDFGTGYSSLSYLHRFPINTIKVDRSFVNTMEPNNQNTAIVHTIVTLAHTLGLDVIAEGIETERHLTQLHWLGCDAGQGYYFARPIPSEDLLDFLTIQIPRWSVPAVTECHGDRKEPFS</sequence>
<dbReference type="InParanoid" id="Q55576"/>
<dbReference type="SMART" id="SM00091">
    <property type="entry name" value="PAS"/>
    <property type="match status" value="4"/>
</dbReference>
<feature type="domain" description="PAC" evidence="3">
    <location>
        <begin position="371"/>
        <end position="425"/>
    </location>
</feature>
<dbReference type="Proteomes" id="UP000001425">
    <property type="component" value="Chromosome"/>
</dbReference>
<dbReference type="InterPro" id="IPR029016">
    <property type="entry name" value="GAF-like_dom_sf"/>
</dbReference>
<dbReference type="AlphaFoldDB" id="Q55576"/>
<dbReference type="PROSITE" id="PS50883">
    <property type="entry name" value="EAL"/>
    <property type="match status" value="1"/>
</dbReference>
<evidence type="ECO:0000259" key="4">
    <source>
        <dbReference type="PROSITE" id="PS50883"/>
    </source>
</evidence>